<evidence type="ECO:0000313" key="2">
    <source>
        <dbReference type="Proteomes" id="UP000004080"/>
    </source>
</evidence>
<dbReference type="EMBL" id="AKKV01000032">
    <property type="protein sequence ID" value="EIT84458.1"/>
    <property type="molecule type" value="Genomic_DNA"/>
</dbReference>
<sequence>MLDEIWDSFGAYEEHHASKNRLGMLLVFALEAKEWILQLDYKEDIEDHVDFIKNAWKGQPTKLLEFELVDNNQAYFALVPVNAHVTNWFEVQVEQAVVVREEE</sequence>
<evidence type="ECO:0000313" key="1">
    <source>
        <dbReference type="EMBL" id="EIT84458.1"/>
    </source>
</evidence>
<dbReference type="RefSeq" id="WP_007203088.1">
    <property type="nucleotide sequence ID" value="NZ_AKKV01000032.1"/>
</dbReference>
<protein>
    <submittedName>
        <fullName evidence="1">Uncharacterized protein</fullName>
    </submittedName>
</protein>
<proteinExistence type="predicted"/>
<dbReference type="PATRIC" id="fig|1196324.3.peg.3086"/>
<name>I8UCG8_9BACL</name>
<dbReference type="AlphaFoldDB" id="I8UCG8"/>
<keyword evidence="2" id="KW-1185">Reference proteome</keyword>
<gene>
    <name evidence="1" type="ORF">A374_15072</name>
</gene>
<accession>I8UCG8</accession>
<reference evidence="1 2" key="1">
    <citation type="journal article" date="2012" name="J. Bacteriol.">
        <title>Genome of Bacillus macauensis ZFHKF-1, a Long-Chain-Forming Bacterium.</title>
        <authorList>
            <person name="Cai L."/>
            <person name="Zhang T."/>
        </authorList>
    </citation>
    <scope>NUCLEOTIDE SEQUENCE [LARGE SCALE GENOMIC DNA]</scope>
    <source>
        <strain evidence="1 2">ZFHKF-1</strain>
    </source>
</reference>
<dbReference type="STRING" id="1196324.A374_15072"/>
<dbReference type="Proteomes" id="UP000004080">
    <property type="component" value="Unassembled WGS sequence"/>
</dbReference>
<organism evidence="1 2">
    <name type="scientific">Fictibacillus macauensis ZFHKF-1</name>
    <dbReference type="NCBI Taxonomy" id="1196324"/>
    <lineage>
        <taxon>Bacteria</taxon>
        <taxon>Bacillati</taxon>
        <taxon>Bacillota</taxon>
        <taxon>Bacilli</taxon>
        <taxon>Bacillales</taxon>
        <taxon>Fictibacillaceae</taxon>
        <taxon>Fictibacillus</taxon>
    </lineage>
</organism>
<comment type="caution">
    <text evidence="1">The sequence shown here is derived from an EMBL/GenBank/DDBJ whole genome shotgun (WGS) entry which is preliminary data.</text>
</comment>